<protein>
    <recommendedName>
        <fullName evidence="3">histidine kinase</fullName>
        <ecNumber evidence="3">2.7.13.3</ecNumber>
    </recommendedName>
</protein>
<keyword evidence="6" id="KW-0808">Transferase</keyword>
<dbReference type="Pfam" id="PF00672">
    <property type="entry name" value="HAMP"/>
    <property type="match status" value="1"/>
</dbReference>
<evidence type="ECO:0000256" key="6">
    <source>
        <dbReference type="ARBA" id="ARBA00022679"/>
    </source>
</evidence>
<evidence type="ECO:0000256" key="3">
    <source>
        <dbReference type="ARBA" id="ARBA00012438"/>
    </source>
</evidence>
<evidence type="ECO:0000259" key="16">
    <source>
        <dbReference type="PROSITE" id="PS50885"/>
    </source>
</evidence>
<feature type="transmembrane region" description="Helical" evidence="14">
    <location>
        <begin position="219"/>
        <end position="244"/>
    </location>
</feature>
<dbReference type="CDD" id="cd06225">
    <property type="entry name" value="HAMP"/>
    <property type="match status" value="1"/>
</dbReference>
<feature type="domain" description="Histidine kinase" evidence="15">
    <location>
        <begin position="348"/>
        <end position="536"/>
    </location>
</feature>
<feature type="transmembrane region" description="Helical" evidence="14">
    <location>
        <begin position="107"/>
        <end position="127"/>
    </location>
</feature>
<evidence type="ECO:0000256" key="2">
    <source>
        <dbReference type="ARBA" id="ARBA00004651"/>
    </source>
</evidence>
<feature type="transmembrane region" description="Helical" evidence="14">
    <location>
        <begin position="6"/>
        <end position="26"/>
    </location>
</feature>
<sequence length="536" mass="59844">MNWMSYHIGEEFLISFICLGIAWRAFSVSRSLDPSLSDYLELRSRTFLISAGFLILGISSFMHALIHASGWDLNLLYQTLLSYCLGLFLLIIAIASERPWRKTAYPLLYLPLMILLVPGVYQSFPIFGEFRPIVWIAIAYFSGVVSILYISLYYHTRLNRFLFSALGHLFICISAIFLFFPTGIGSSAWIHGHLMRPIGFGILFFSMNSEELLNIKESMLYKTLAAFSLLAAIPLLAFGMILSFDNLHSINIQSRRIAVFFFMLVTFASSMFFGLGLIIRLIRPVIQLKDNVNKIADEGLERRVELNSGDELGELSVAFNNMLAKLEDSFSERDRLSRLAATGELASTLAHEIKNPLNAISGAAVYIRNNFKGDLIKEFVNVIDEEVSRMNKLSMNLLTFAKPLPFNPVNTDINKLVLATADFLGFECEGKDLAILTDLEKEIPEISLDHDQIRQVLINILINSFDAVGHDGEVMIKTSSENGNVAISVHDNGKGIDSAEMAKIFNPFFTTKTRGTGLGLAISKKIMKGHGGDLTV</sequence>
<dbReference type="InterPro" id="IPR036890">
    <property type="entry name" value="HATPase_C_sf"/>
</dbReference>
<evidence type="ECO:0000256" key="11">
    <source>
        <dbReference type="ARBA" id="ARBA00022989"/>
    </source>
</evidence>
<dbReference type="Gene3D" id="1.10.287.130">
    <property type="match status" value="1"/>
</dbReference>
<evidence type="ECO:0000313" key="17">
    <source>
        <dbReference type="EMBL" id="KKL68818.1"/>
    </source>
</evidence>
<keyword evidence="8" id="KW-0547">Nucleotide-binding</keyword>
<evidence type="ECO:0000256" key="4">
    <source>
        <dbReference type="ARBA" id="ARBA00022475"/>
    </source>
</evidence>
<evidence type="ECO:0000256" key="13">
    <source>
        <dbReference type="ARBA" id="ARBA00023136"/>
    </source>
</evidence>
<dbReference type="PROSITE" id="PS50109">
    <property type="entry name" value="HIS_KIN"/>
    <property type="match status" value="1"/>
</dbReference>
<evidence type="ECO:0000256" key="9">
    <source>
        <dbReference type="ARBA" id="ARBA00022777"/>
    </source>
</evidence>
<feature type="transmembrane region" description="Helical" evidence="14">
    <location>
        <begin position="256"/>
        <end position="279"/>
    </location>
</feature>
<feature type="transmembrane region" description="Helical" evidence="14">
    <location>
        <begin position="133"/>
        <end position="154"/>
    </location>
</feature>
<dbReference type="PANTHER" id="PTHR45528">
    <property type="entry name" value="SENSOR HISTIDINE KINASE CPXA"/>
    <property type="match status" value="1"/>
</dbReference>
<comment type="caution">
    <text evidence="17">The sequence shown here is derived from an EMBL/GenBank/DDBJ whole genome shotgun (WGS) entry which is preliminary data.</text>
</comment>
<dbReference type="PRINTS" id="PR00344">
    <property type="entry name" value="BCTRLSENSOR"/>
</dbReference>
<dbReference type="SMART" id="SM00388">
    <property type="entry name" value="HisKA"/>
    <property type="match status" value="1"/>
</dbReference>
<evidence type="ECO:0000256" key="14">
    <source>
        <dbReference type="SAM" id="Phobius"/>
    </source>
</evidence>
<feature type="transmembrane region" description="Helical" evidence="14">
    <location>
        <begin position="161"/>
        <end position="182"/>
    </location>
</feature>
<evidence type="ECO:0000259" key="15">
    <source>
        <dbReference type="PROSITE" id="PS50109"/>
    </source>
</evidence>
<dbReference type="EC" id="2.7.13.3" evidence="3"/>
<accession>A0A0F9E4A5</accession>
<evidence type="ECO:0000256" key="10">
    <source>
        <dbReference type="ARBA" id="ARBA00022840"/>
    </source>
</evidence>
<dbReference type="GO" id="GO:0000155">
    <property type="term" value="F:phosphorelay sensor kinase activity"/>
    <property type="evidence" value="ECO:0007669"/>
    <property type="project" value="InterPro"/>
</dbReference>
<keyword evidence="5" id="KW-0597">Phosphoprotein</keyword>
<keyword evidence="9" id="KW-0418">Kinase</keyword>
<evidence type="ECO:0000256" key="7">
    <source>
        <dbReference type="ARBA" id="ARBA00022692"/>
    </source>
</evidence>
<keyword evidence="4" id="KW-1003">Cell membrane</keyword>
<dbReference type="InterPro" id="IPR003661">
    <property type="entry name" value="HisK_dim/P_dom"/>
</dbReference>
<dbReference type="InterPro" id="IPR003660">
    <property type="entry name" value="HAMP_dom"/>
</dbReference>
<feature type="non-terminal residue" evidence="17">
    <location>
        <position position="536"/>
    </location>
</feature>
<dbReference type="SMART" id="SM00387">
    <property type="entry name" value="HATPase_c"/>
    <property type="match status" value="1"/>
</dbReference>
<comment type="subcellular location">
    <subcellularLocation>
        <location evidence="2">Cell membrane</location>
        <topology evidence="2">Multi-pass membrane protein</topology>
    </subcellularLocation>
</comment>
<dbReference type="Gene3D" id="6.10.340.10">
    <property type="match status" value="1"/>
</dbReference>
<evidence type="ECO:0000256" key="8">
    <source>
        <dbReference type="ARBA" id="ARBA00022741"/>
    </source>
</evidence>
<dbReference type="InterPro" id="IPR003594">
    <property type="entry name" value="HATPase_dom"/>
</dbReference>
<keyword evidence="7 14" id="KW-0812">Transmembrane</keyword>
<dbReference type="SUPFAM" id="SSF158472">
    <property type="entry name" value="HAMP domain-like"/>
    <property type="match status" value="1"/>
</dbReference>
<dbReference type="InterPro" id="IPR050398">
    <property type="entry name" value="HssS/ArlS-like"/>
</dbReference>
<proteinExistence type="predicted"/>
<keyword evidence="10" id="KW-0067">ATP-binding</keyword>
<dbReference type="Gene3D" id="3.30.565.10">
    <property type="entry name" value="Histidine kinase-like ATPase, C-terminal domain"/>
    <property type="match status" value="1"/>
</dbReference>
<dbReference type="EMBL" id="LAZR01026415">
    <property type="protein sequence ID" value="KKL68818.1"/>
    <property type="molecule type" value="Genomic_DNA"/>
</dbReference>
<dbReference type="Pfam" id="PF00512">
    <property type="entry name" value="HisKA"/>
    <property type="match status" value="1"/>
</dbReference>
<dbReference type="SUPFAM" id="SSF47384">
    <property type="entry name" value="Homodimeric domain of signal transducing histidine kinase"/>
    <property type="match status" value="1"/>
</dbReference>
<feature type="domain" description="HAMP" evidence="16">
    <location>
        <begin position="279"/>
        <end position="331"/>
    </location>
</feature>
<keyword evidence="13 14" id="KW-0472">Membrane</keyword>
<dbReference type="GO" id="GO:0005886">
    <property type="term" value="C:plasma membrane"/>
    <property type="evidence" value="ECO:0007669"/>
    <property type="project" value="UniProtKB-SubCell"/>
</dbReference>
<dbReference type="GO" id="GO:0005524">
    <property type="term" value="F:ATP binding"/>
    <property type="evidence" value="ECO:0007669"/>
    <property type="project" value="UniProtKB-KW"/>
</dbReference>
<evidence type="ECO:0000256" key="5">
    <source>
        <dbReference type="ARBA" id="ARBA00022553"/>
    </source>
</evidence>
<feature type="transmembrane region" description="Helical" evidence="14">
    <location>
        <begin position="47"/>
        <end position="69"/>
    </location>
</feature>
<organism evidence="17">
    <name type="scientific">marine sediment metagenome</name>
    <dbReference type="NCBI Taxonomy" id="412755"/>
    <lineage>
        <taxon>unclassified sequences</taxon>
        <taxon>metagenomes</taxon>
        <taxon>ecological metagenomes</taxon>
    </lineage>
</organism>
<comment type="catalytic activity">
    <reaction evidence="1">
        <text>ATP + protein L-histidine = ADP + protein N-phospho-L-histidine.</text>
        <dbReference type="EC" id="2.7.13.3"/>
    </reaction>
</comment>
<dbReference type="CDD" id="cd00082">
    <property type="entry name" value="HisKA"/>
    <property type="match status" value="1"/>
</dbReference>
<dbReference type="InterPro" id="IPR005467">
    <property type="entry name" value="His_kinase_dom"/>
</dbReference>
<feature type="transmembrane region" description="Helical" evidence="14">
    <location>
        <begin position="75"/>
        <end position="95"/>
    </location>
</feature>
<reference evidence="17" key="1">
    <citation type="journal article" date="2015" name="Nature">
        <title>Complex archaea that bridge the gap between prokaryotes and eukaryotes.</title>
        <authorList>
            <person name="Spang A."/>
            <person name="Saw J.H."/>
            <person name="Jorgensen S.L."/>
            <person name="Zaremba-Niedzwiedzka K."/>
            <person name="Martijn J."/>
            <person name="Lind A.E."/>
            <person name="van Eijk R."/>
            <person name="Schleper C."/>
            <person name="Guy L."/>
            <person name="Ettema T.J."/>
        </authorList>
    </citation>
    <scope>NUCLEOTIDE SEQUENCE</scope>
</reference>
<keyword evidence="11 14" id="KW-1133">Transmembrane helix</keyword>
<dbReference type="SMART" id="SM00304">
    <property type="entry name" value="HAMP"/>
    <property type="match status" value="1"/>
</dbReference>
<evidence type="ECO:0000256" key="12">
    <source>
        <dbReference type="ARBA" id="ARBA00023012"/>
    </source>
</evidence>
<gene>
    <name evidence="17" type="ORF">LCGC14_2121180</name>
</gene>
<dbReference type="InterPro" id="IPR004358">
    <property type="entry name" value="Sig_transdc_His_kin-like_C"/>
</dbReference>
<name>A0A0F9E4A5_9ZZZZ</name>
<dbReference type="Pfam" id="PF02518">
    <property type="entry name" value="HATPase_c"/>
    <property type="match status" value="1"/>
</dbReference>
<dbReference type="InterPro" id="IPR036097">
    <property type="entry name" value="HisK_dim/P_sf"/>
</dbReference>
<dbReference type="PROSITE" id="PS50885">
    <property type="entry name" value="HAMP"/>
    <property type="match status" value="1"/>
</dbReference>
<dbReference type="SUPFAM" id="SSF55874">
    <property type="entry name" value="ATPase domain of HSP90 chaperone/DNA topoisomerase II/histidine kinase"/>
    <property type="match status" value="1"/>
</dbReference>
<evidence type="ECO:0000256" key="1">
    <source>
        <dbReference type="ARBA" id="ARBA00000085"/>
    </source>
</evidence>
<dbReference type="AlphaFoldDB" id="A0A0F9E4A5"/>
<keyword evidence="12" id="KW-0902">Two-component regulatory system</keyword>
<dbReference type="PANTHER" id="PTHR45528:SF1">
    <property type="entry name" value="SENSOR HISTIDINE KINASE CPXA"/>
    <property type="match status" value="1"/>
</dbReference>